<evidence type="ECO:0000256" key="1">
    <source>
        <dbReference type="SAM" id="MobiDB-lite"/>
    </source>
</evidence>
<feature type="compositionally biased region" description="Polar residues" evidence="1">
    <location>
        <begin position="297"/>
        <end position="315"/>
    </location>
</feature>
<feature type="compositionally biased region" description="Polar residues" evidence="1">
    <location>
        <begin position="657"/>
        <end position="679"/>
    </location>
</feature>
<feature type="region of interest" description="Disordered" evidence="1">
    <location>
        <begin position="44"/>
        <end position="430"/>
    </location>
</feature>
<name>A0ABR2H4K7_9EUKA</name>
<feature type="compositionally biased region" description="Basic and acidic residues" evidence="1">
    <location>
        <begin position="561"/>
        <end position="572"/>
    </location>
</feature>
<organism evidence="2 3">
    <name type="scientific">Tritrichomonas musculus</name>
    <dbReference type="NCBI Taxonomy" id="1915356"/>
    <lineage>
        <taxon>Eukaryota</taxon>
        <taxon>Metamonada</taxon>
        <taxon>Parabasalia</taxon>
        <taxon>Tritrichomonadida</taxon>
        <taxon>Tritrichomonadidae</taxon>
        <taxon>Tritrichomonas</taxon>
    </lineage>
</organism>
<proteinExistence type="predicted"/>
<feature type="compositionally biased region" description="Basic and acidic residues" evidence="1">
    <location>
        <begin position="593"/>
        <end position="603"/>
    </location>
</feature>
<feature type="compositionally biased region" description="Low complexity" evidence="1">
    <location>
        <begin position="360"/>
        <end position="369"/>
    </location>
</feature>
<gene>
    <name evidence="2" type="ORF">M9Y10_027350</name>
</gene>
<feature type="region of interest" description="Disordered" evidence="1">
    <location>
        <begin position="734"/>
        <end position="818"/>
    </location>
</feature>
<feature type="compositionally biased region" description="Polar residues" evidence="1">
    <location>
        <begin position="530"/>
        <end position="559"/>
    </location>
</feature>
<feature type="compositionally biased region" description="Polar residues" evidence="1">
    <location>
        <begin position="577"/>
        <end position="587"/>
    </location>
</feature>
<feature type="compositionally biased region" description="Polar residues" evidence="1">
    <location>
        <begin position="801"/>
        <end position="812"/>
    </location>
</feature>
<comment type="caution">
    <text evidence="2">The sequence shown here is derived from an EMBL/GenBank/DDBJ whole genome shotgun (WGS) entry which is preliminary data.</text>
</comment>
<feature type="compositionally biased region" description="Polar residues" evidence="1">
    <location>
        <begin position="604"/>
        <end position="622"/>
    </location>
</feature>
<accession>A0ABR2H4K7</accession>
<feature type="compositionally biased region" description="Basic and acidic residues" evidence="1">
    <location>
        <begin position="157"/>
        <end position="170"/>
    </location>
</feature>
<feature type="region of interest" description="Disordered" evidence="1">
    <location>
        <begin position="481"/>
        <end position="679"/>
    </location>
</feature>
<feature type="region of interest" description="Disordered" evidence="1">
    <location>
        <begin position="446"/>
        <end position="467"/>
    </location>
</feature>
<dbReference type="EMBL" id="JAPFFF010000042">
    <property type="protein sequence ID" value="KAK8841150.1"/>
    <property type="molecule type" value="Genomic_DNA"/>
</dbReference>
<feature type="compositionally biased region" description="Polar residues" evidence="1">
    <location>
        <begin position="131"/>
        <end position="156"/>
    </location>
</feature>
<feature type="compositionally biased region" description="Acidic residues" evidence="1">
    <location>
        <begin position="775"/>
        <end position="784"/>
    </location>
</feature>
<feature type="compositionally biased region" description="Basic residues" evidence="1">
    <location>
        <begin position="744"/>
        <end position="758"/>
    </location>
</feature>
<feature type="compositionally biased region" description="Basic and acidic residues" evidence="1">
    <location>
        <begin position="183"/>
        <end position="233"/>
    </location>
</feature>
<feature type="compositionally biased region" description="Basic and acidic residues" evidence="1">
    <location>
        <begin position="641"/>
        <end position="654"/>
    </location>
</feature>
<protein>
    <submittedName>
        <fullName evidence="2">Uncharacterized protein</fullName>
    </submittedName>
</protein>
<sequence length="878" mass="99633">MTNIKKYAYSEILSFYSPCDPPQDFQSDCPVFTSESQGPVVISNFKPNPNFGAKPFNFVPKKTRSSDSSNDNMQKPAQVSKVIDFRPQNIKDEKNGAPSENKNNDTGNISLNPNYANPPSKYRFRPESITKPLSSSAPPTSINESKPNSSQIQNDINRFEFKPQREEPKKQAVQKSANDNTEEIQKFEPKKDVNQQDKEQTEQKKIDTQNEKVNKDNNRFFFRPQKEGKENETPKNTTTEDSLAEEKKSDDQKELLSNENKKGTPWASISIKPQKKNNGPEKINNAQLQLQKEIDNSLISSKNNSSDEPQKSRINSGFAPKKLDQAYEAPEPPTENQSKPKSKHKTTTNFDDIEKEEKNQPQPQQQPKKSLFETLIEQEKQNKSKTIQKEVEKLEDEPPKKRLQVASFKPKQTNEYFDGQSIDELNKASNTNRQEVKSGFSALMEQEKITSEREKKEKEIAKQKNDTVKKPSIVDILIAETIQEKSKEKPKTNEEEIPVEKEKTPLNQGFKPLKATSSYEAPSIEEIENFSKQQQKKTTFSEALANQKQDQTKSQNTKAKPSFDELQKREAAKQPPTKKQGSFSNAPSFFDILMKEEKKEKEIAQSSKTNDISQETETTQKISAGFNPKRNKPETGSFSEMLDKEKKLQKEKQSKSNTNAPVNVKVNTNTGSKRTGNYPSFAQLINDEARIEEQRSTPLPQFGGGIISGKNSSFQQKIADEELKADASTIGDIVNVQGELPKKWVNKKNNRGKKRGGKSGKTDENSEFFWGTADLNDDSDDDQNGQDWPSVQGKKEEDTESSSFGFASNSRPTTKDSRVSWLSKVLEDELGEENPWEFAESLVHKSKPEMIRFLSTITFDQQEASNIANRFFQMFPAK</sequence>
<evidence type="ECO:0000313" key="2">
    <source>
        <dbReference type="EMBL" id="KAK8841150.1"/>
    </source>
</evidence>
<reference evidence="2 3" key="1">
    <citation type="submission" date="2024-04" db="EMBL/GenBank/DDBJ databases">
        <title>Tritrichomonas musculus Genome.</title>
        <authorList>
            <person name="Alves-Ferreira E."/>
            <person name="Grigg M."/>
            <person name="Lorenzi H."/>
            <person name="Galac M."/>
        </authorList>
    </citation>
    <scope>NUCLEOTIDE SEQUENCE [LARGE SCALE GENOMIC DNA]</scope>
    <source>
        <strain evidence="2 3">EAF2021</strain>
    </source>
</reference>
<feature type="compositionally biased region" description="Basic and acidic residues" evidence="1">
    <location>
        <begin position="244"/>
        <end position="262"/>
    </location>
</feature>
<feature type="compositionally biased region" description="Polar residues" evidence="1">
    <location>
        <begin position="98"/>
        <end position="117"/>
    </location>
</feature>
<feature type="compositionally biased region" description="Basic and acidic residues" evidence="1">
    <location>
        <begin position="377"/>
        <end position="400"/>
    </location>
</feature>
<keyword evidence="3" id="KW-1185">Reference proteome</keyword>
<dbReference type="Proteomes" id="UP001470230">
    <property type="component" value="Unassembled WGS sequence"/>
</dbReference>
<feature type="compositionally biased region" description="Basic and acidic residues" evidence="1">
    <location>
        <begin position="482"/>
        <end position="504"/>
    </location>
</feature>
<evidence type="ECO:0000313" key="3">
    <source>
        <dbReference type="Proteomes" id="UP001470230"/>
    </source>
</evidence>
<feature type="compositionally biased region" description="Polar residues" evidence="1">
    <location>
        <begin position="66"/>
        <end position="77"/>
    </location>
</feature>